<organism evidence="1 2">
    <name type="scientific">Klebsiella pneumoniae</name>
    <dbReference type="NCBI Taxonomy" id="573"/>
    <lineage>
        <taxon>Bacteria</taxon>
        <taxon>Pseudomonadati</taxon>
        <taxon>Pseudomonadota</taxon>
        <taxon>Gammaproteobacteria</taxon>
        <taxon>Enterobacterales</taxon>
        <taxon>Enterobacteriaceae</taxon>
        <taxon>Klebsiella/Raoultella group</taxon>
        <taxon>Klebsiella</taxon>
        <taxon>Klebsiella pneumoniae complex</taxon>
    </lineage>
</organism>
<sequence>MLPTNNAQDIAFPQAGAAGGVQQDIVAKQRGNPRLRWHVQVAQRRADAPLIGPSW</sequence>
<evidence type="ECO:0000313" key="1">
    <source>
        <dbReference type="EMBL" id="GHK50622.1"/>
    </source>
</evidence>
<reference evidence="1" key="1">
    <citation type="submission" date="2020-10" db="EMBL/GenBank/DDBJ databases">
        <title>Genome Sequence of ESBL Producing Zambian Clinical Strains.</title>
        <authorList>
            <person name="Shawa M."/>
            <person name="Furuta Y."/>
            <person name="Simbotwe M."/>
            <person name="Mulenga E."/>
            <person name="Mubanga M."/>
            <person name="Mulenga G."/>
            <person name="Kaile C."/>
            <person name="Zorigt T."/>
            <person name="Hang'ombe B."/>
            <person name="Higashi H."/>
        </authorList>
    </citation>
    <scope>NUCLEOTIDE SEQUENCE</scope>
    <source>
        <strain evidence="1">Zam_UTH_09</strain>
    </source>
</reference>
<proteinExistence type="predicted"/>
<dbReference type="EMBL" id="BNFF01000001">
    <property type="protein sequence ID" value="GHK50622.1"/>
    <property type="molecule type" value="Genomic_DNA"/>
</dbReference>
<gene>
    <name evidence="1" type="ORF">KPZU09_03580</name>
</gene>
<accession>A0A919LWQ2</accession>
<dbReference type="Proteomes" id="UP000655094">
    <property type="component" value="Unassembled WGS sequence"/>
</dbReference>
<dbReference type="AlphaFoldDB" id="A0A919LWQ2"/>
<evidence type="ECO:0000313" key="2">
    <source>
        <dbReference type="Proteomes" id="UP000655094"/>
    </source>
</evidence>
<protein>
    <submittedName>
        <fullName evidence="1">Uncharacterized protein</fullName>
    </submittedName>
</protein>
<name>A0A919LWQ2_KLEPN</name>
<comment type="caution">
    <text evidence="1">The sequence shown here is derived from an EMBL/GenBank/DDBJ whole genome shotgun (WGS) entry which is preliminary data.</text>
</comment>